<proteinExistence type="predicted"/>
<feature type="signal peptide" evidence="1">
    <location>
        <begin position="1"/>
        <end position="29"/>
    </location>
</feature>
<dbReference type="InterPro" id="IPR011992">
    <property type="entry name" value="EF-hand-dom_pair"/>
</dbReference>
<feature type="domain" description="EF-hand" evidence="2">
    <location>
        <begin position="97"/>
        <end position="132"/>
    </location>
</feature>
<keyword evidence="1" id="KW-0732">Signal</keyword>
<reference evidence="3 4" key="1">
    <citation type="submission" date="2023-07" db="EMBL/GenBank/DDBJ databases">
        <title>Sorghum-associated microbial communities from plants grown in Nebraska, USA.</title>
        <authorList>
            <person name="Schachtman D."/>
        </authorList>
    </citation>
    <scope>NUCLEOTIDE SEQUENCE [LARGE SCALE GENOMIC DNA]</scope>
    <source>
        <strain evidence="3 4">BE187</strain>
    </source>
</reference>
<dbReference type="Proteomes" id="UP001267878">
    <property type="component" value="Unassembled WGS sequence"/>
</dbReference>
<dbReference type="RefSeq" id="WP_310052230.1">
    <property type="nucleotide sequence ID" value="NZ_JAVDVW010000001.1"/>
</dbReference>
<protein>
    <submittedName>
        <fullName evidence="3">Low-complexity protein</fullName>
    </submittedName>
</protein>
<dbReference type="PROSITE" id="PS50222">
    <property type="entry name" value="EF_HAND_2"/>
    <property type="match status" value="1"/>
</dbReference>
<dbReference type="SUPFAM" id="SSF47473">
    <property type="entry name" value="EF-hand"/>
    <property type="match status" value="1"/>
</dbReference>
<comment type="caution">
    <text evidence="3">The sequence shown here is derived from an EMBL/GenBank/DDBJ whole genome shotgun (WGS) entry which is preliminary data.</text>
</comment>
<evidence type="ECO:0000256" key="1">
    <source>
        <dbReference type="SAM" id="SignalP"/>
    </source>
</evidence>
<evidence type="ECO:0000313" key="3">
    <source>
        <dbReference type="EMBL" id="MDR7098379.1"/>
    </source>
</evidence>
<sequence length="147" mass="15514">MSRINIRNTTVGALGVALAGLVLSGSAFAMQPLSQGYMLAASDTAGKGTTVAKNAAKPAATKKTAEGKCGEGKCGDASFAKNDKNRDNFIDRAEFEVAAPKHETLFTQFDANGDRKISEKEAYDYLKRTYSANGKKMPAGLFAAIPN</sequence>
<dbReference type="Gene3D" id="1.10.238.10">
    <property type="entry name" value="EF-hand"/>
    <property type="match status" value="1"/>
</dbReference>
<dbReference type="EMBL" id="JAVDVW010000001">
    <property type="protein sequence ID" value="MDR7098379.1"/>
    <property type="molecule type" value="Genomic_DNA"/>
</dbReference>
<gene>
    <name evidence="3" type="ORF">J2X04_000726</name>
</gene>
<accession>A0ABU1VLM5</accession>
<evidence type="ECO:0000313" key="4">
    <source>
        <dbReference type="Proteomes" id="UP001267878"/>
    </source>
</evidence>
<dbReference type="InterPro" id="IPR002048">
    <property type="entry name" value="EF_hand_dom"/>
</dbReference>
<feature type="chain" id="PRO_5045685309" evidence="1">
    <location>
        <begin position="30"/>
        <end position="147"/>
    </location>
</feature>
<keyword evidence="4" id="KW-1185">Reference proteome</keyword>
<name>A0ABU1VLM5_9GAMM</name>
<evidence type="ECO:0000259" key="2">
    <source>
        <dbReference type="PROSITE" id="PS50222"/>
    </source>
</evidence>
<organism evidence="3 4">
    <name type="scientific">Agrilutibacter niabensis</name>
    <dbReference type="NCBI Taxonomy" id="380628"/>
    <lineage>
        <taxon>Bacteria</taxon>
        <taxon>Pseudomonadati</taxon>
        <taxon>Pseudomonadota</taxon>
        <taxon>Gammaproteobacteria</taxon>
        <taxon>Lysobacterales</taxon>
        <taxon>Lysobacteraceae</taxon>
        <taxon>Agrilutibacter</taxon>
    </lineage>
</organism>